<dbReference type="InterPro" id="IPR040191">
    <property type="entry name" value="UTP10"/>
</dbReference>
<gene>
    <name evidence="14" type="ORF">FZEAL_2608</name>
</gene>
<dbReference type="GO" id="GO:0045943">
    <property type="term" value="P:positive regulation of transcription by RNA polymerase I"/>
    <property type="evidence" value="ECO:0007669"/>
    <property type="project" value="TreeGrafter"/>
</dbReference>
<keyword evidence="5 11" id="KW-0690">Ribosome biogenesis</keyword>
<comment type="similarity">
    <text evidence="2 11">Belongs to the HEATR1/UTP10 family.</text>
</comment>
<evidence type="ECO:0000256" key="8">
    <source>
        <dbReference type="ARBA" id="ARBA00023242"/>
    </source>
</evidence>
<feature type="region of interest" description="Disordered" evidence="12">
    <location>
        <begin position="890"/>
        <end position="911"/>
    </location>
</feature>
<dbReference type="SUPFAM" id="SSF48371">
    <property type="entry name" value="ARM repeat"/>
    <property type="match status" value="2"/>
</dbReference>
<keyword evidence="7" id="KW-0677">Repeat</keyword>
<evidence type="ECO:0000256" key="10">
    <source>
        <dbReference type="ARBA" id="ARBA00025076"/>
    </source>
</evidence>
<dbReference type="Pfam" id="PF08146">
    <property type="entry name" value="BP28CT"/>
    <property type="match status" value="1"/>
</dbReference>
<accession>A0A8H4XNQ3</accession>
<dbReference type="Gene3D" id="1.25.10.10">
    <property type="entry name" value="Leucine-rich Repeat Variant"/>
    <property type="match status" value="3"/>
</dbReference>
<dbReference type="PANTHER" id="PTHR13457:SF1">
    <property type="entry name" value="HEAT REPEAT-CONTAINING PROTEIN 1"/>
    <property type="match status" value="1"/>
</dbReference>
<evidence type="ECO:0000259" key="13">
    <source>
        <dbReference type="SMART" id="SM01036"/>
    </source>
</evidence>
<dbReference type="InterPro" id="IPR022125">
    <property type="entry name" value="U3snoRNP10_N"/>
</dbReference>
<dbReference type="Proteomes" id="UP000635477">
    <property type="component" value="Unassembled WGS sequence"/>
</dbReference>
<evidence type="ECO:0000256" key="7">
    <source>
        <dbReference type="ARBA" id="ARBA00022737"/>
    </source>
</evidence>
<proteinExistence type="inferred from homology"/>
<name>A0A8H4XNQ3_9HYPO</name>
<comment type="subcellular location">
    <subcellularLocation>
        <location evidence="1 11">Nucleus</location>
        <location evidence="1 11">Nucleolus</location>
    </subcellularLocation>
</comment>
<evidence type="ECO:0000313" key="14">
    <source>
        <dbReference type="EMBL" id="KAF4981639.1"/>
    </source>
</evidence>
<reference evidence="14" key="1">
    <citation type="journal article" date="2020" name="BMC Genomics">
        <title>Correction to: Identification and distribution of gene clusters required for synthesis of sphingolipid metabolism inhibitors in diverse species of the filamentous fungus Fusarium.</title>
        <authorList>
            <person name="Kim H.S."/>
            <person name="Lohmar J.M."/>
            <person name="Busman M."/>
            <person name="Brown D.W."/>
            <person name="Naumann T.A."/>
            <person name="Divon H.H."/>
            <person name="Lysoe E."/>
            <person name="Uhlig S."/>
            <person name="Proctor R.H."/>
        </authorList>
    </citation>
    <scope>NUCLEOTIDE SEQUENCE</scope>
    <source>
        <strain evidence="14">NRRL 22465</strain>
    </source>
</reference>
<dbReference type="Pfam" id="PF23243">
    <property type="entry name" value="HEAT_HEATR1"/>
    <property type="match status" value="1"/>
</dbReference>
<dbReference type="OrthoDB" id="31183at2759"/>
<keyword evidence="6 11" id="KW-0698">rRNA processing</keyword>
<organism evidence="14 15">
    <name type="scientific">Fusarium zealandicum</name>
    <dbReference type="NCBI Taxonomy" id="1053134"/>
    <lineage>
        <taxon>Eukaryota</taxon>
        <taxon>Fungi</taxon>
        <taxon>Dikarya</taxon>
        <taxon>Ascomycota</taxon>
        <taxon>Pezizomycotina</taxon>
        <taxon>Sordariomycetes</taxon>
        <taxon>Hypocreomycetidae</taxon>
        <taxon>Hypocreales</taxon>
        <taxon>Nectriaceae</taxon>
        <taxon>Fusarium</taxon>
        <taxon>Fusarium staphyleae species complex</taxon>
    </lineage>
</organism>
<dbReference type="SMART" id="SM01036">
    <property type="entry name" value="BP28CT"/>
    <property type="match status" value="1"/>
</dbReference>
<evidence type="ECO:0000256" key="5">
    <source>
        <dbReference type="ARBA" id="ARBA00022517"/>
    </source>
</evidence>
<feature type="domain" description="BP28 C-terminal" evidence="13">
    <location>
        <begin position="1524"/>
        <end position="1677"/>
    </location>
</feature>
<dbReference type="GO" id="GO:0034455">
    <property type="term" value="C:t-UTP complex"/>
    <property type="evidence" value="ECO:0007669"/>
    <property type="project" value="TreeGrafter"/>
</dbReference>
<evidence type="ECO:0000256" key="1">
    <source>
        <dbReference type="ARBA" id="ARBA00004604"/>
    </source>
</evidence>
<evidence type="ECO:0000256" key="6">
    <source>
        <dbReference type="ARBA" id="ARBA00022552"/>
    </source>
</evidence>
<dbReference type="InterPro" id="IPR056473">
    <property type="entry name" value="HEAT_Utp10/HEAT1"/>
</dbReference>
<evidence type="ECO:0000313" key="15">
    <source>
        <dbReference type="Proteomes" id="UP000635477"/>
    </source>
</evidence>
<comment type="subunit">
    <text evidence="3 11">Component of the ribosomal small subunit (SSU) processome.</text>
</comment>
<dbReference type="InterPro" id="IPR012954">
    <property type="entry name" value="BP28_C_dom"/>
</dbReference>
<protein>
    <recommendedName>
        <fullName evidence="4 11">U3 small nucleolar RNA-associated protein 10</fullName>
    </recommendedName>
</protein>
<dbReference type="InterPro" id="IPR011989">
    <property type="entry name" value="ARM-like"/>
</dbReference>
<evidence type="ECO:0000256" key="11">
    <source>
        <dbReference type="RuleBase" id="RU367065"/>
    </source>
</evidence>
<dbReference type="Pfam" id="PF02985">
    <property type="entry name" value="HEAT"/>
    <property type="match status" value="1"/>
</dbReference>
<sequence length="1807" mass="200593">MATSLAAQLAQVAATSKATLNVKAQKAAHSKSLIWEPRVAATQSYQTLYTTCFQGFEELCQLDARFALFQSTIFNEESQNQDRTQLTASENEELDRRVEAFLRLAGSRLRLMPAIKAIEWLIRRFRIHEENTAALLLAFLPYHSIPAFATLLSILPSKIPHEFRFLDPYIRSVTSPPRSVLVRQAVQHPAFLTLISEYTLESCRMQYNYPALVSFWAGIMTEAVSGILDRTRSGRAAIQSENDQALLHRLGPIFAESLVMKKVPSVQVASYMAIAVFVSKGNLEDNAVTAFMDQTVYGWTNETVRPGLVCLAILAQYRSAKQMSSKTTKALIKVVDIGKLLVEIGQERRVDKLANGLCLALIERLTKKGDVRGLATIITILSSSILKDKQIAVVFKSLILTAHRLSDDNDEDGALRRELGSALITLSQNTGKSGDTIQSVIEEVKFDIEELEMKLDLSFRSRRLPDAAMDDQDMAAAGEEKKPAQDLGLLLKELSDRSETLSPCLLPQPGEIFDEFSHIFFSVVSETSQESDLLSEFEQNPKLCRQSAFKDCTYFSFFIRIWCGPYPALARVAALDMVKRRLKAGDAGKTDLQALLPYCISALSDPSKRVRQAAADLITVITGLYIPPIPSKGLSIWGEGTLYGRSKETASLTPDIVAKVLHLQILPTVEECVMDPEHISAVLRTSIEQGKYQSKPDPALDKKDHLSQPGRLSLLHFIASHIVNTPLIIVKNRLLKTVNEVRGVSTTTRTQLLLPALQWWASLGEAEAAKLCSSGRLEKSDMDTRFVDVVVPNDTAGLEFFLEFLREPEQREKADLIRAIFARIKKMWSSMKPDVKFMAAEQLLEISQESTVGDSKSVVSAEASDLLRHVRLTTDILAFFLDSIQTGTKMITEPPPNKRRRTSSSGGDRGLVTQVTPELSQALRKVTFVLQLVENSDPVEHPELLDGLFTALSELQHFRTVVGSELGYLQNLILRSLLAMMPTYKANKKLKIDSSGGYGDLLVNCIQKSSSPVVQNAALLLIASLATTAPNLVLHSVMPIFTFMGTSVLRQSDDYSAHVVSQTIKEVIPPLIDSLRQGQKSPVAGASDILVSFTTAYEHIPAHRRQGLFVALVETLGPQDFLHALISMLVDRYGPSDALLQFVVELLNHFSIQTQLETLVKLLDLIADLFKTKPGISFVLLGISDDRDSKDTKDLEEVALRQLSAFPSFLANKKLKTQIGALMEKDDMDASRLRELYATLLENILVLADTVKATKTLHNRCGQALSNHLNLLSIGEFIKAVENLLDRPDMGLRQKVLRALEVRVEQESNTDPASRTVLLAFLPQLTAGIRESSDMRYKHTAVTCVDKIAEKYGKKDIEAVVGAATTIAGEHCLGQSEERLRVMALLCLTSLVDVLQDAIVPVLPSAIPQAVAYLNDSLEETTRDEELHVASYGFISALAEHLPYMLSTYLDRILEVSNQSAEIELDDETRESRVDCLHFLAKQLEAKEIFSALDRNWESAQASGFSAVAEYLDVLGLAIDKHPKSGISKNATLLSSILMKIFDLRRQEHCKGDLGEQSLLKLSALDASANDKGLKMIYKLNDAAFRPVFVQLIEWSSSGLAKNDRVGRSLRQYSVYGFLQAFFGTLKSIVTNYATYIVEDAVKTLKTVDLNDPEERQLWTRVLQTLASCFEHDQDDFWQAPAHFSAVGPVLMEQFSHAGSVDVTQDLIPTTVELASAADSQAHQKELNSALLKHLRSESAAVRLAAVKCEQALTDRLGEEWLSMLHEMLPRISELQEDDDEVVERETHRWIVKIEGVLGESLDSMLQ</sequence>
<dbReference type="GO" id="GO:0030515">
    <property type="term" value="F:snoRNA binding"/>
    <property type="evidence" value="ECO:0007669"/>
    <property type="project" value="TreeGrafter"/>
</dbReference>
<comment type="caution">
    <text evidence="14">The sequence shown here is derived from an EMBL/GenBank/DDBJ whole genome shotgun (WGS) entry which is preliminary data.</text>
</comment>
<keyword evidence="8 11" id="KW-0539">Nucleus</keyword>
<evidence type="ECO:0000256" key="3">
    <source>
        <dbReference type="ARBA" id="ARBA00011399"/>
    </source>
</evidence>
<dbReference type="InterPro" id="IPR016024">
    <property type="entry name" value="ARM-type_fold"/>
</dbReference>
<comment type="function">
    <text evidence="10">Involved in nucleolar processing of pre-18S ribosomal RNA. Involved in ribosome biosynthesis.</text>
</comment>
<dbReference type="GO" id="GO:0032040">
    <property type="term" value="C:small-subunit processome"/>
    <property type="evidence" value="ECO:0007669"/>
    <property type="project" value="TreeGrafter"/>
</dbReference>
<reference evidence="14" key="2">
    <citation type="submission" date="2020-05" db="EMBL/GenBank/DDBJ databases">
        <authorList>
            <person name="Kim H.-S."/>
            <person name="Proctor R.H."/>
            <person name="Brown D.W."/>
        </authorList>
    </citation>
    <scope>NUCLEOTIDE SEQUENCE</scope>
    <source>
        <strain evidence="14">NRRL 22465</strain>
    </source>
</reference>
<keyword evidence="15" id="KW-1185">Reference proteome</keyword>
<dbReference type="InterPro" id="IPR000357">
    <property type="entry name" value="HEAT"/>
</dbReference>
<evidence type="ECO:0000256" key="9">
    <source>
        <dbReference type="ARBA" id="ARBA00023274"/>
    </source>
</evidence>
<dbReference type="GO" id="GO:0030686">
    <property type="term" value="C:90S preribosome"/>
    <property type="evidence" value="ECO:0007669"/>
    <property type="project" value="TreeGrafter"/>
</dbReference>
<evidence type="ECO:0000256" key="12">
    <source>
        <dbReference type="SAM" id="MobiDB-lite"/>
    </source>
</evidence>
<evidence type="ECO:0000256" key="4">
    <source>
        <dbReference type="ARBA" id="ARBA00015399"/>
    </source>
</evidence>
<keyword evidence="9 11" id="KW-0687">Ribonucleoprotein</keyword>
<dbReference type="Pfam" id="PF12397">
    <property type="entry name" value="U3snoRNP10"/>
    <property type="match status" value="1"/>
</dbReference>
<dbReference type="EMBL" id="JABEYC010000158">
    <property type="protein sequence ID" value="KAF4981639.1"/>
    <property type="molecule type" value="Genomic_DNA"/>
</dbReference>
<dbReference type="GO" id="GO:0000462">
    <property type="term" value="P:maturation of SSU-rRNA from tricistronic rRNA transcript (SSU-rRNA, 5.8S rRNA, LSU-rRNA)"/>
    <property type="evidence" value="ECO:0007669"/>
    <property type="project" value="TreeGrafter"/>
</dbReference>
<evidence type="ECO:0000256" key="2">
    <source>
        <dbReference type="ARBA" id="ARBA00010559"/>
    </source>
</evidence>
<dbReference type="PANTHER" id="PTHR13457">
    <property type="entry name" value="BAP28"/>
    <property type="match status" value="1"/>
</dbReference>